<proteinExistence type="predicted"/>
<evidence type="ECO:0000313" key="2">
    <source>
        <dbReference type="Proteomes" id="UP001150924"/>
    </source>
</evidence>
<dbReference type="EMBL" id="JAPNKE010000002">
    <property type="protein sequence ID" value="MCY1009770.1"/>
    <property type="molecule type" value="Genomic_DNA"/>
</dbReference>
<sequence length="209" mass="22639">MQPRSSGRAASGLVELRAAVREQPPEKPVADEFTATVRVDAEPGDKKFQGVWLERDDGVRWVVAYRPEPWLAAFEGQRVQVTGAVYQPEGQAILAPHFRVETLRLAPGATTDAPFVAVLAERRLAGTFQERVGGPGTKLEGERYLVFEADDGTAYLLANAPAGGDSGRAATVKARVIEMSPYVARRGGPYLWVLDVEPGRASPSRDGRP</sequence>
<gene>
    <name evidence="1" type="ORF">OV079_30250</name>
</gene>
<dbReference type="Proteomes" id="UP001150924">
    <property type="component" value="Unassembled WGS sequence"/>
</dbReference>
<reference evidence="1" key="1">
    <citation type="submission" date="2022-11" db="EMBL/GenBank/DDBJ databases">
        <title>Minimal conservation of predation-associated metabolite biosynthetic gene clusters underscores biosynthetic potential of Myxococcota including descriptions for ten novel species: Archangium lansinium sp. nov., Myxococcus landrumus sp. nov., Nannocystis bai.</title>
        <authorList>
            <person name="Ahearne A."/>
            <person name="Stevens C."/>
            <person name="Phillips K."/>
        </authorList>
    </citation>
    <scope>NUCLEOTIDE SEQUENCE</scope>
    <source>
        <strain evidence="1">Na p29</strain>
    </source>
</reference>
<name>A0A9X3EUA3_9BACT</name>
<organism evidence="1 2">
    <name type="scientific">Nannocystis pusilla</name>
    <dbReference type="NCBI Taxonomy" id="889268"/>
    <lineage>
        <taxon>Bacteria</taxon>
        <taxon>Pseudomonadati</taxon>
        <taxon>Myxococcota</taxon>
        <taxon>Polyangia</taxon>
        <taxon>Nannocystales</taxon>
        <taxon>Nannocystaceae</taxon>
        <taxon>Nannocystis</taxon>
    </lineage>
</organism>
<protein>
    <submittedName>
        <fullName evidence="1">Uncharacterized protein</fullName>
    </submittedName>
</protein>
<accession>A0A9X3EUA3</accession>
<evidence type="ECO:0000313" key="1">
    <source>
        <dbReference type="EMBL" id="MCY1009770.1"/>
    </source>
</evidence>
<dbReference type="RefSeq" id="WP_267772459.1">
    <property type="nucleotide sequence ID" value="NZ_JAPNKE010000002.1"/>
</dbReference>
<keyword evidence="2" id="KW-1185">Reference proteome</keyword>
<dbReference type="AlphaFoldDB" id="A0A9X3EUA3"/>
<comment type="caution">
    <text evidence="1">The sequence shown here is derived from an EMBL/GenBank/DDBJ whole genome shotgun (WGS) entry which is preliminary data.</text>
</comment>